<sequence length="108" mass="11486">MGLREALRAETDRGRAPAALTMTDDDGSGIAVFLIAYELATGQPVGCGGLRLLDPGRADLDYIYVLPYARWSGISRAITEELTSWARVHGIATVGPDGALAELDALRL</sequence>
<gene>
    <name evidence="2" type="ORF">D6T63_14750</name>
</gene>
<accession>A0A3A5LYW6</accession>
<evidence type="ECO:0000313" key="2">
    <source>
        <dbReference type="EMBL" id="RJT77803.1"/>
    </source>
</evidence>
<evidence type="ECO:0000259" key="1">
    <source>
        <dbReference type="PROSITE" id="PS51186"/>
    </source>
</evidence>
<dbReference type="Gene3D" id="3.40.630.30">
    <property type="match status" value="1"/>
</dbReference>
<dbReference type="Proteomes" id="UP000272560">
    <property type="component" value="Unassembled WGS sequence"/>
</dbReference>
<dbReference type="GO" id="GO:0016747">
    <property type="term" value="F:acyltransferase activity, transferring groups other than amino-acyl groups"/>
    <property type="evidence" value="ECO:0007669"/>
    <property type="project" value="InterPro"/>
</dbReference>
<protein>
    <submittedName>
        <fullName evidence="2">N-acetyltransferase</fullName>
    </submittedName>
</protein>
<proteinExistence type="predicted"/>
<dbReference type="InterPro" id="IPR000182">
    <property type="entry name" value="GNAT_dom"/>
</dbReference>
<dbReference type="CDD" id="cd04301">
    <property type="entry name" value="NAT_SF"/>
    <property type="match status" value="1"/>
</dbReference>
<reference evidence="2 3" key="1">
    <citation type="submission" date="2018-09" db="EMBL/GenBank/DDBJ databases">
        <title>Novel species of Arthrobacter.</title>
        <authorList>
            <person name="Liu Q."/>
            <person name="Xin Y.-H."/>
        </authorList>
    </citation>
    <scope>NUCLEOTIDE SEQUENCE [LARGE SCALE GENOMIC DNA]</scope>
    <source>
        <strain evidence="2 3">Hz2</strain>
    </source>
</reference>
<dbReference type="AlphaFoldDB" id="A0A3A5LYW6"/>
<dbReference type="InterPro" id="IPR016181">
    <property type="entry name" value="Acyl_CoA_acyltransferase"/>
</dbReference>
<name>A0A3A5LYW6_9MICC</name>
<organism evidence="2 3">
    <name type="scientific">Arthrobacter cheniae</name>
    <dbReference type="NCBI Taxonomy" id="1258888"/>
    <lineage>
        <taxon>Bacteria</taxon>
        <taxon>Bacillati</taxon>
        <taxon>Actinomycetota</taxon>
        <taxon>Actinomycetes</taxon>
        <taxon>Micrococcales</taxon>
        <taxon>Micrococcaceae</taxon>
        <taxon>Arthrobacter</taxon>
    </lineage>
</organism>
<evidence type="ECO:0000313" key="3">
    <source>
        <dbReference type="Proteomes" id="UP000272560"/>
    </source>
</evidence>
<dbReference type="Pfam" id="PF00583">
    <property type="entry name" value="Acetyltransf_1"/>
    <property type="match status" value="1"/>
</dbReference>
<comment type="caution">
    <text evidence="2">The sequence shown here is derived from an EMBL/GenBank/DDBJ whole genome shotgun (WGS) entry which is preliminary data.</text>
</comment>
<dbReference type="EMBL" id="QZVT01000008">
    <property type="protein sequence ID" value="RJT77803.1"/>
    <property type="molecule type" value="Genomic_DNA"/>
</dbReference>
<keyword evidence="2" id="KW-0808">Transferase</keyword>
<dbReference type="PROSITE" id="PS51186">
    <property type="entry name" value="GNAT"/>
    <property type="match status" value="1"/>
</dbReference>
<dbReference type="SUPFAM" id="SSF55729">
    <property type="entry name" value="Acyl-CoA N-acyltransferases (Nat)"/>
    <property type="match status" value="1"/>
</dbReference>
<keyword evidence="3" id="KW-1185">Reference proteome</keyword>
<feature type="domain" description="N-acetyltransferase" evidence="1">
    <location>
        <begin position="1"/>
        <end position="108"/>
    </location>
</feature>